<accession>A0A0A9GVN1</accession>
<evidence type="ECO:0000313" key="1">
    <source>
        <dbReference type="EMBL" id="JAE24658.1"/>
    </source>
</evidence>
<sequence length="27" mass="3021">MLASSSMLFLFSISLSFPFVGSYGFHF</sequence>
<reference evidence="1" key="2">
    <citation type="journal article" date="2015" name="Data Brief">
        <title>Shoot transcriptome of the giant reed, Arundo donax.</title>
        <authorList>
            <person name="Barrero R.A."/>
            <person name="Guerrero F.D."/>
            <person name="Moolhuijzen P."/>
            <person name="Goolsby J.A."/>
            <person name="Tidwell J."/>
            <person name="Bellgard S.E."/>
            <person name="Bellgard M.I."/>
        </authorList>
    </citation>
    <scope>NUCLEOTIDE SEQUENCE</scope>
    <source>
        <tissue evidence="1">Shoot tissue taken approximately 20 cm above the soil surface</tissue>
    </source>
</reference>
<organism evidence="1">
    <name type="scientific">Arundo donax</name>
    <name type="common">Giant reed</name>
    <name type="synonym">Donax arundinaceus</name>
    <dbReference type="NCBI Taxonomy" id="35708"/>
    <lineage>
        <taxon>Eukaryota</taxon>
        <taxon>Viridiplantae</taxon>
        <taxon>Streptophyta</taxon>
        <taxon>Embryophyta</taxon>
        <taxon>Tracheophyta</taxon>
        <taxon>Spermatophyta</taxon>
        <taxon>Magnoliopsida</taxon>
        <taxon>Liliopsida</taxon>
        <taxon>Poales</taxon>
        <taxon>Poaceae</taxon>
        <taxon>PACMAD clade</taxon>
        <taxon>Arundinoideae</taxon>
        <taxon>Arundineae</taxon>
        <taxon>Arundo</taxon>
    </lineage>
</organism>
<protein>
    <submittedName>
        <fullName evidence="1">Uncharacterized protein</fullName>
    </submittedName>
</protein>
<dbReference type="EMBL" id="GBRH01173238">
    <property type="protein sequence ID" value="JAE24658.1"/>
    <property type="molecule type" value="Transcribed_RNA"/>
</dbReference>
<proteinExistence type="predicted"/>
<name>A0A0A9GVN1_ARUDO</name>
<reference evidence="1" key="1">
    <citation type="submission" date="2014-09" db="EMBL/GenBank/DDBJ databases">
        <authorList>
            <person name="Magalhaes I.L.F."/>
            <person name="Oliveira U."/>
            <person name="Santos F.R."/>
            <person name="Vidigal T.H.D.A."/>
            <person name="Brescovit A.D."/>
            <person name="Santos A.J."/>
        </authorList>
    </citation>
    <scope>NUCLEOTIDE SEQUENCE</scope>
    <source>
        <tissue evidence="1">Shoot tissue taken approximately 20 cm above the soil surface</tissue>
    </source>
</reference>
<dbReference type="AlphaFoldDB" id="A0A0A9GVN1"/>